<protein>
    <submittedName>
        <fullName evidence="2 3">Myeloid cell nuclear differentiation antigen-like protein</fullName>
    </submittedName>
</protein>
<organism evidence="2">
    <name type="scientific">Anopheles sinensis</name>
    <name type="common">Mosquito</name>
    <dbReference type="NCBI Taxonomy" id="74873"/>
    <lineage>
        <taxon>Eukaryota</taxon>
        <taxon>Metazoa</taxon>
        <taxon>Ecdysozoa</taxon>
        <taxon>Arthropoda</taxon>
        <taxon>Hexapoda</taxon>
        <taxon>Insecta</taxon>
        <taxon>Pterygota</taxon>
        <taxon>Neoptera</taxon>
        <taxon>Endopterygota</taxon>
        <taxon>Diptera</taxon>
        <taxon>Nematocera</taxon>
        <taxon>Culicoidea</taxon>
        <taxon>Culicidae</taxon>
        <taxon>Anophelinae</taxon>
        <taxon>Anopheles</taxon>
    </lineage>
</organism>
<feature type="region of interest" description="Disordered" evidence="1">
    <location>
        <begin position="1"/>
        <end position="55"/>
    </location>
</feature>
<proteinExistence type="predicted"/>
<evidence type="ECO:0000313" key="3">
    <source>
        <dbReference type="EnsemblMetazoa" id="ASIC020485-PA"/>
    </source>
</evidence>
<gene>
    <name evidence="2" type="ORF">ZHAS_00020485</name>
</gene>
<dbReference type="EMBL" id="KE525369">
    <property type="protein sequence ID" value="KFB52158.1"/>
    <property type="molecule type" value="Genomic_DNA"/>
</dbReference>
<dbReference type="Proteomes" id="UP000030765">
    <property type="component" value="Unassembled WGS sequence"/>
</dbReference>
<keyword evidence="4" id="KW-1185">Reference proteome</keyword>
<evidence type="ECO:0000313" key="2">
    <source>
        <dbReference type="EMBL" id="KFB52158.1"/>
    </source>
</evidence>
<dbReference type="AlphaFoldDB" id="A0A084WPL4"/>
<dbReference type="EMBL" id="ATLV01025100">
    <property type="status" value="NOT_ANNOTATED_CDS"/>
    <property type="molecule type" value="Genomic_DNA"/>
</dbReference>
<accession>A0A084WPL4</accession>
<evidence type="ECO:0000256" key="1">
    <source>
        <dbReference type="SAM" id="MobiDB-lite"/>
    </source>
</evidence>
<reference evidence="2 4" key="1">
    <citation type="journal article" date="2014" name="BMC Genomics">
        <title>Genome sequence of Anopheles sinensis provides insight into genetics basis of mosquito competence for malaria parasites.</title>
        <authorList>
            <person name="Zhou D."/>
            <person name="Zhang D."/>
            <person name="Ding G."/>
            <person name="Shi L."/>
            <person name="Hou Q."/>
            <person name="Ye Y."/>
            <person name="Xu Y."/>
            <person name="Zhou H."/>
            <person name="Xiong C."/>
            <person name="Li S."/>
            <person name="Yu J."/>
            <person name="Hong S."/>
            <person name="Yu X."/>
            <person name="Zou P."/>
            <person name="Chen C."/>
            <person name="Chang X."/>
            <person name="Wang W."/>
            <person name="Lv Y."/>
            <person name="Sun Y."/>
            <person name="Ma L."/>
            <person name="Shen B."/>
            <person name="Zhu C."/>
        </authorList>
    </citation>
    <scope>NUCLEOTIDE SEQUENCE [LARGE SCALE GENOMIC DNA]</scope>
</reference>
<sequence>MLVGHRSSSSSSSPRTCSSNPPKRPAPTLRPRDYERVSLPRRWPQASSVGSVQSPTEIRCPALTPALTTEWFLHDVEASRATWSSKRTLSGIEAL</sequence>
<reference evidence="3" key="2">
    <citation type="submission" date="2020-05" db="UniProtKB">
        <authorList>
            <consortium name="EnsemblMetazoa"/>
        </authorList>
    </citation>
    <scope>IDENTIFICATION</scope>
</reference>
<name>A0A084WPL4_ANOSI</name>
<feature type="compositionally biased region" description="Polar residues" evidence="1">
    <location>
        <begin position="45"/>
        <end position="55"/>
    </location>
</feature>
<evidence type="ECO:0000313" key="4">
    <source>
        <dbReference type="Proteomes" id="UP000030765"/>
    </source>
</evidence>
<dbReference type="EnsemblMetazoa" id="ASIC020485-RA">
    <property type="protein sequence ID" value="ASIC020485-PA"/>
    <property type="gene ID" value="ASIC020485"/>
</dbReference>
<dbReference type="VEuPathDB" id="VectorBase:ASIC020485"/>